<dbReference type="AlphaFoldDB" id="A0A8J5JRM4"/>
<comment type="caution">
    <text evidence="3">The sequence shown here is derived from an EMBL/GenBank/DDBJ whole genome shotgun (WGS) entry which is preliminary data.</text>
</comment>
<proteinExistence type="predicted"/>
<reference evidence="3" key="1">
    <citation type="journal article" date="2021" name="Sci. Adv.">
        <title>The American lobster genome reveals insights on longevity, neural, and immune adaptations.</title>
        <authorList>
            <person name="Polinski J.M."/>
            <person name="Zimin A.V."/>
            <person name="Clark K.F."/>
            <person name="Kohn A.B."/>
            <person name="Sadowski N."/>
            <person name="Timp W."/>
            <person name="Ptitsyn A."/>
            <person name="Khanna P."/>
            <person name="Romanova D.Y."/>
            <person name="Williams P."/>
            <person name="Greenwood S.J."/>
            <person name="Moroz L.L."/>
            <person name="Walt D.R."/>
            <person name="Bodnar A.G."/>
        </authorList>
    </citation>
    <scope>NUCLEOTIDE SEQUENCE</scope>
    <source>
        <strain evidence="3">GMGI-L3</strain>
    </source>
</reference>
<feature type="region of interest" description="Disordered" evidence="1">
    <location>
        <begin position="43"/>
        <end position="90"/>
    </location>
</feature>
<name>A0A8J5JRM4_HOMAM</name>
<organism evidence="3 4">
    <name type="scientific">Homarus americanus</name>
    <name type="common">American lobster</name>
    <dbReference type="NCBI Taxonomy" id="6706"/>
    <lineage>
        <taxon>Eukaryota</taxon>
        <taxon>Metazoa</taxon>
        <taxon>Ecdysozoa</taxon>
        <taxon>Arthropoda</taxon>
        <taxon>Crustacea</taxon>
        <taxon>Multicrustacea</taxon>
        <taxon>Malacostraca</taxon>
        <taxon>Eumalacostraca</taxon>
        <taxon>Eucarida</taxon>
        <taxon>Decapoda</taxon>
        <taxon>Pleocyemata</taxon>
        <taxon>Astacidea</taxon>
        <taxon>Nephropoidea</taxon>
        <taxon>Nephropidae</taxon>
        <taxon>Homarus</taxon>
    </lineage>
</organism>
<protein>
    <recommendedName>
        <fullName evidence="2">Integrase p58-like C-terminal domain-containing protein</fullName>
    </recommendedName>
</protein>
<evidence type="ECO:0000313" key="3">
    <source>
        <dbReference type="EMBL" id="KAG7162977.1"/>
    </source>
</evidence>
<evidence type="ECO:0000313" key="4">
    <source>
        <dbReference type="Proteomes" id="UP000747542"/>
    </source>
</evidence>
<evidence type="ECO:0000256" key="1">
    <source>
        <dbReference type="SAM" id="MobiDB-lite"/>
    </source>
</evidence>
<dbReference type="Proteomes" id="UP000747542">
    <property type="component" value="Unassembled WGS sequence"/>
</dbReference>
<feature type="domain" description="Integrase p58-like C-terminal" evidence="2">
    <location>
        <begin position="30"/>
        <end position="57"/>
    </location>
</feature>
<dbReference type="EMBL" id="JAHLQT010026502">
    <property type="protein sequence ID" value="KAG7162977.1"/>
    <property type="molecule type" value="Genomic_DNA"/>
</dbReference>
<dbReference type="InterPro" id="IPR054465">
    <property type="entry name" value="Integrase_p58-like_C"/>
</dbReference>
<sequence length="124" mass="13703">ICYKDGDKVWMYNPLRKKSQTPKLQSPWEGPYTVVERLSHVTSRIRGGRKAQPKVVHEGSEEQSPTTDEDQIGDPGKTQGRTDPGNLTMDQEEKHLSLLAELDVTGEGDHLDVIPDVVVPSGGL</sequence>
<dbReference type="Pfam" id="PF22938">
    <property type="entry name" value="Integrase_p58_C"/>
    <property type="match status" value="1"/>
</dbReference>
<accession>A0A8J5JRM4</accession>
<evidence type="ECO:0000259" key="2">
    <source>
        <dbReference type="Pfam" id="PF22938"/>
    </source>
</evidence>
<gene>
    <name evidence="3" type="ORF">Hamer_G002010</name>
</gene>
<feature type="non-terminal residue" evidence="3">
    <location>
        <position position="124"/>
    </location>
</feature>
<keyword evidence="4" id="KW-1185">Reference proteome</keyword>